<dbReference type="PANTHER" id="PTHR24298:SF59">
    <property type="entry name" value="CYTOCHROME P450, FAMILY 705, SUBFAMILY A, POLYPEPTIDE 25-RELATED"/>
    <property type="match status" value="1"/>
</dbReference>
<dbReference type="InterPro" id="IPR001128">
    <property type="entry name" value="Cyt_P450"/>
</dbReference>
<dbReference type="GO" id="GO:0016020">
    <property type="term" value="C:membrane"/>
    <property type="evidence" value="ECO:0007669"/>
    <property type="project" value="UniProtKB-SubCell"/>
</dbReference>
<evidence type="ECO:0008006" key="11">
    <source>
        <dbReference type="Google" id="ProtNLM"/>
    </source>
</evidence>
<organism evidence="9 10">
    <name type="scientific">Linum tenue</name>
    <dbReference type="NCBI Taxonomy" id="586396"/>
    <lineage>
        <taxon>Eukaryota</taxon>
        <taxon>Viridiplantae</taxon>
        <taxon>Streptophyta</taxon>
        <taxon>Embryophyta</taxon>
        <taxon>Tracheophyta</taxon>
        <taxon>Spermatophyta</taxon>
        <taxon>Magnoliopsida</taxon>
        <taxon>eudicotyledons</taxon>
        <taxon>Gunneridae</taxon>
        <taxon>Pentapetalae</taxon>
        <taxon>rosids</taxon>
        <taxon>fabids</taxon>
        <taxon>Malpighiales</taxon>
        <taxon>Linaceae</taxon>
        <taxon>Linum</taxon>
    </lineage>
</organism>
<evidence type="ECO:0000256" key="3">
    <source>
        <dbReference type="ARBA" id="ARBA00022692"/>
    </source>
</evidence>
<evidence type="ECO:0000313" key="10">
    <source>
        <dbReference type="Proteomes" id="UP001154282"/>
    </source>
</evidence>
<evidence type="ECO:0000256" key="8">
    <source>
        <dbReference type="RuleBase" id="RU000461"/>
    </source>
</evidence>
<reference evidence="9" key="1">
    <citation type="submission" date="2022-08" db="EMBL/GenBank/DDBJ databases">
        <authorList>
            <person name="Gutierrez-Valencia J."/>
        </authorList>
    </citation>
    <scope>NUCLEOTIDE SEQUENCE</scope>
</reference>
<keyword evidence="4 7" id="KW-0479">Metal-binding</keyword>
<evidence type="ECO:0000256" key="7">
    <source>
        <dbReference type="PIRSR" id="PIRSR602401-1"/>
    </source>
</evidence>
<dbReference type="InterPro" id="IPR051103">
    <property type="entry name" value="Plant_metabolite_P450s"/>
</dbReference>
<feature type="binding site" description="axial binding residue" evidence="7">
    <location>
        <position position="224"/>
    </location>
    <ligand>
        <name>heme</name>
        <dbReference type="ChEBI" id="CHEBI:30413"/>
    </ligand>
    <ligandPart>
        <name>Fe</name>
        <dbReference type="ChEBI" id="CHEBI:18248"/>
    </ligandPart>
</feature>
<dbReference type="GO" id="GO:0016709">
    <property type="term" value="F:oxidoreductase activity, acting on paired donors, with incorporation or reduction of molecular oxygen, NAD(P)H as one donor, and incorporation of one atom of oxygen"/>
    <property type="evidence" value="ECO:0007669"/>
    <property type="project" value="TreeGrafter"/>
</dbReference>
<name>A0AAV0KBG6_9ROSI</name>
<dbReference type="Pfam" id="PF00067">
    <property type="entry name" value="p450"/>
    <property type="match status" value="1"/>
</dbReference>
<dbReference type="EMBL" id="CAMGYJ010000005">
    <property type="protein sequence ID" value="CAI0418226.1"/>
    <property type="molecule type" value="Genomic_DNA"/>
</dbReference>
<comment type="cofactor">
    <cofactor evidence="1 7">
        <name>heme</name>
        <dbReference type="ChEBI" id="CHEBI:30413"/>
    </cofactor>
</comment>
<keyword evidence="8" id="KW-0560">Oxidoreductase</keyword>
<evidence type="ECO:0000256" key="1">
    <source>
        <dbReference type="ARBA" id="ARBA00001971"/>
    </source>
</evidence>
<dbReference type="PRINTS" id="PR00463">
    <property type="entry name" value="EP450I"/>
</dbReference>
<evidence type="ECO:0000256" key="5">
    <source>
        <dbReference type="ARBA" id="ARBA00022989"/>
    </source>
</evidence>
<sequence>MAMSTRCSGEDNEAERCRKLVKESNELTAKMLLAHMLGPFKRVGYFLLRRQAKEFPARCDEMLERILMEHEERSASSAAYSFDCTNPDLMDILLRVSKDPEADIKVTRKNIKAFFLVRTSTTADAMAWTMAEILNHPEAVVKEALRLHPPVMAAPRVCREACRVGGFDIPKGVAVALNVYSITRDPDVWENPDEFSPERFLQGMVEKGFQANGFAAFGGGRRMCPGSNLAFTVICYAVAAMVQCFDWKVGNGEDGVRMEAGLGMTMSLAKPLVCLPLLQVCLDQFQMEASSL</sequence>
<keyword evidence="10" id="KW-1185">Reference proteome</keyword>
<dbReference type="GO" id="GO:0020037">
    <property type="term" value="F:heme binding"/>
    <property type="evidence" value="ECO:0007669"/>
    <property type="project" value="InterPro"/>
</dbReference>
<protein>
    <recommendedName>
        <fullName evidence="11">Cytochrome P450</fullName>
    </recommendedName>
</protein>
<comment type="subcellular location">
    <subcellularLocation>
        <location evidence="2">Membrane</location>
        <topology evidence="2">Single-pass membrane protein</topology>
    </subcellularLocation>
</comment>
<evidence type="ECO:0000313" key="9">
    <source>
        <dbReference type="EMBL" id="CAI0418226.1"/>
    </source>
</evidence>
<comment type="similarity">
    <text evidence="8">Belongs to the cytochrome P450 family.</text>
</comment>
<evidence type="ECO:0000256" key="2">
    <source>
        <dbReference type="ARBA" id="ARBA00004167"/>
    </source>
</evidence>
<gene>
    <name evidence="9" type="ORF">LITE_LOCUS17591</name>
</gene>
<dbReference type="InterPro" id="IPR002401">
    <property type="entry name" value="Cyt_P450_E_grp-I"/>
</dbReference>
<dbReference type="InterPro" id="IPR036396">
    <property type="entry name" value="Cyt_P450_sf"/>
</dbReference>
<dbReference type="PRINTS" id="PR00385">
    <property type="entry name" value="P450"/>
</dbReference>
<dbReference type="Gene3D" id="1.10.630.10">
    <property type="entry name" value="Cytochrome P450"/>
    <property type="match status" value="2"/>
</dbReference>
<keyword evidence="7 8" id="KW-0408">Iron</keyword>
<dbReference type="InterPro" id="IPR017972">
    <property type="entry name" value="Cyt_P450_CS"/>
</dbReference>
<proteinExistence type="inferred from homology"/>
<dbReference type="PROSITE" id="PS00086">
    <property type="entry name" value="CYTOCHROME_P450"/>
    <property type="match status" value="1"/>
</dbReference>
<keyword evidence="7 8" id="KW-0349">Heme</keyword>
<keyword evidence="6" id="KW-0472">Membrane</keyword>
<comment type="caution">
    <text evidence="9">The sequence shown here is derived from an EMBL/GenBank/DDBJ whole genome shotgun (WGS) entry which is preliminary data.</text>
</comment>
<evidence type="ECO:0000256" key="4">
    <source>
        <dbReference type="ARBA" id="ARBA00022723"/>
    </source>
</evidence>
<dbReference type="GO" id="GO:0005506">
    <property type="term" value="F:iron ion binding"/>
    <property type="evidence" value="ECO:0007669"/>
    <property type="project" value="InterPro"/>
</dbReference>
<dbReference type="SUPFAM" id="SSF48264">
    <property type="entry name" value="Cytochrome P450"/>
    <property type="match status" value="1"/>
</dbReference>
<dbReference type="AlphaFoldDB" id="A0AAV0KBG6"/>
<keyword evidence="8" id="KW-0503">Monooxygenase</keyword>
<evidence type="ECO:0000256" key="6">
    <source>
        <dbReference type="ARBA" id="ARBA00023136"/>
    </source>
</evidence>
<accession>A0AAV0KBG6</accession>
<keyword evidence="5" id="KW-1133">Transmembrane helix</keyword>
<keyword evidence="3" id="KW-0812">Transmembrane</keyword>
<dbReference type="Proteomes" id="UP001154282">
    <property type="component" value="Unassembled WGS sequence"/>
</dbReference>
<dbReference type="PANTHER" id="PTHR24298">
    <property type="entry name" value="FLAVONOID 3'-MONOOXYGENASE-RELATED"/>
    <property type="match status" value="1"/>
</dbReference>